<evidence type="ECO:0000256" key="4">
    <source>
        <dbReference type="ARBA" id="ARBA00022490"/>
    </source>
</evidence>
<dbReference type="AlphaFoldDB" id="A0AAW5N198"/>
<evidence type="ECO:0000259" key="6">
    <source>
        <dbReference type="Pfam" id="PF02631"/>
    </source>
</evidence>
<evidence type="ECO:0000313" key="9">
    <source>
        <dbReference type="Proteomes" id="UP001204579"/>
    </source>
</evidence>
<dbReference type="HAMAP" id="MF_01114">
    <property type="entry name" value="RecX"/>
    <property type="match status" value="1"/>
</dbReference>
<dbReference type="PANTHER" id="PTHR33602:SF1">
    <property type="entry name" value="REGULATORY PROTEIN RECX FAMILY PROTEIN"/>
    <property type="match status" value="1"/>
</dbReference>
<proteinExistence type="inferred from homology"/>
<name>A0AAW5N198_9BACT</name>
<dbReference type="Pfam" id="PF21981">
    <property type="entry name" value="RecX_HTH3"/>
    <property type="match status" value="1"/>
</dbReference>
<dbReference type="GO" id="GO:0006282">
    <property type="term" value="P:regulation of DNA repair"/>
    <property type="evidence" value="ECO:0007669"/>
    <property type="project" value="UniProtKB-UniRule"/>
</dbReference>
<sequence length="161" mass="18898">MNEDSIKKWINKAEVYCSAAERCPSEVMEKLRRWGADEEQIPAIIAHLEKERYLDAVRFCRFFVRDKYRFNQWGRMKIVQALRMKQLDAAQIQEGLEEIDEGEYLRMLDRLLKQKARSVKAASGYERNAKLIRFAAGRGFTMDEIMKVVKQVDADEPVEGF</sequence>
<evidence type="ECO:0000259" key="7">
    <source>
        <dbReference type="Pfam" id="PF21981"/>
    </source>
</evidence>
<evidence type="ECO:0000256" key="3">
    <source>
        <dbReference type="ARBA" id="ARBA00018111"/>
    </source>
</evidence>
<dbReference type="InterPro" id="IPR003783">
    <property type="entry name" value="Regulatory_RecX"/>
</dbReference>
<dbReference type="GO" id="GO:0005737">
    <property type="term" value="C:cytoplasm"/>
    <property type="evidence" value="ECO:0007669"/>
    <property type="project" value="UniProtKB-SubCell"/>
</dbReference>
<evidence type="ECO:0000313" key="8">
    <source>
        <dbReference type="EMBL" id="MCR8874581.1"/>
    </source>
</evidence>
<evidence type="ECO:0000256" key="5">
    <source>
        <dbReference type="HAMAP-Rule" id="MF_01114"/>
    </source>
</evidence>
<comment type="function">
    <text evidence="5">Modulates RecA activity.</text>
</comment>
<gene>
    <name evidence="5" type="primary">recX</name>
    <name evidence="8" type="ORF">NW209_11260</name>
</gene>
<reference evidence="8 9" key="1">
    <citation type="submission" date="2022-08" db="EMBL/GenBank/DDBJ databases">
        <authorList>
            <person name="Zeman M."/>
            <person name="Kubasova T."/>
        </authorList>
    </citation>
    <scope>NUCLEOTIDE SEQUENCE [LARGE SCALE GENOMIC DNA]</scope>
    <source>
        <strain evidence="8 9">ET62</strain>
    </source>
</reference>
<dbReference type="Gene3D" id="1.10.10.10">
    <property type="entry name" value="Winged helix-like DNA-binding domain superfamily/Winged helix DNA-binding domain"/>
    <property type="match status" value="3"/>
</dbReference>
<comment type="caution">
    <text evidence="8">The sequence shown here is derived from an EMBL/GenBank/DDBJ whole genome shotgun (WGS) entry which is preliminary data.</text>
</comment>
<dbReference type="EMBL" id="JANRHJ010000012">
    <property type="protein sequence ID" value="MCR8874581.1"/>
    <property type="molecule type" value="Genomic_DNA"/>
</dbReference>
<dbReference type="Pfam" id="PF02631">
    <property type="entry name" value="RecX_HTH2"/>
    <property type="match status" value="1"/>
</dbReference>
<keyword evidence="4 5" id="KW-0963">Cytoplasm</keyword>
<dbReference type="InterPro" id="IPR053925">
    <property type="entry name" value="RecX_HTH_3rd"/>
</dbReference>
<dbReference type="GeneID" id="82442670"/>
<keyword evidence="9" id="KW-1185">Reference proteome</keyword>
<comment type="subcellular location">
    <subcellularLocation>
        <location evidence="1 5">Cytoplasm</location>
    </subcellularLocation>
</comment>
<comment type="similarity">
    <text evidence="2 5">Belongs to the RecX family.</text>
</comment>
<evidence type="ECO:0000256" key="1">
    <source>
        <dbReference type="ARBA" id="ARBA00004496"/>
    </source>
</evidence>
<feature type="domain" description="RecX second three-helical" evidence="6">
    <location>
        <begin position="58"/>
        <end position="96"/>
    </location>
</feature>
<dbReference type="PANTHER" id="PTHR33602">
    <property type="entry name" value="REGULATORY PROTEIN RECX FAMILY PROTEIN"/>
    <property type="match status" value="1"/>
</dbReference>
<dbReference type="InterPro" id="IPR053924">
    <property type="entry name" value="RecX_HTH_2nd"/>
</dbReference>
<protein>
    <recommendedName>
        <fullName evidence="3 5">Regulatory protein RecX</fullName>
    </recommendedName>
</protein>
<dbReference type="Proteomes" id="UP001204579">
    <property type="component" value="Unassembled WGS sequence"/>
</dbReference>
<evidence type="ECO:0000256" key="2">
    <source>
        <dbReference type="ARBA" id="ARBA00009695"/>
    </source>
</evidence>
<organism evidence="8 9">
    <name type="scientific">Phocaeicola barnesiae</name>
    <dbReference type="NCBI Taxonomy" id="376804"/>
    <lineage>
        <taxon>Bacteria</taxon>
        <taxon>Pseudomonadati</taxon>
        <taxon>Bacteroidota</taxon>
        <taxon>Bacteroidia</taxon>
        <taxon>Bacteroidales</taxon>
        <taxon>Bacteroidaceae</taxon>
        <taxon>Phocaeicola</taxon>
    </lineage>
</organism>
<dbReference type="InterPro" id="IPR036388">
    <property type="entry name" value="WH-like_DNA-bd_sf"/>
</dbReference>
<feature type="domain" description="RecX third three-helical" evidence="7">
    <location>
        <begin position="103"/>
        <end position="149"/>
    </location>
</feature>
<accession>A0AAW5N198</accession>
<dbReference type="RefSeq" id="WP_018710152.1">
    <property type="nucleotide sequence ID" value="NZ_CALULB010000010.1"/>
</dbReference>